<dbReference type="InterPro" id="IPR020084">
    <property type="entry name" value="NUDIX_hydrolase_CS"/>
</dbReference>
<proteinExistence type="predicted"/>
<dbReference type="VEuPathDB" id="TriTrypDB:ECC02_003835"/>
<evidence type="ECO:0000256" key="2">
    <source>
        <dbReference type="ARBA" id="ARBA00001946"/>
    </source>
</evidence>
<evidence type="ECO:0000313" key="11">
    <source>
        <dbReference type="Proteomes" id="UP000583944"/>
    </source>
</evidence>
<evidence type="ECO:0000259" key="7">
    <source>
        <dbReference type="PROSITE" id="PS51462"/>
    </source>
</evidence>
<accession>A0A2V2XJD2</accession>
<dbReference type="VEuPathDB" id="TriTrypDB:Tc_MARK_8473"/>
<dbReference type="Proteomes" id="UP000246078">
    <property type="component" value="Unassembled WGS sequence"/>
</dbReference>
<evidence type="ECO:0000256" key="1">
    <source>
        <dbReference type="ARBA" id="ARBA00001936"/>
    </source>
</evidence>
<dbReference type="InterPro" id="IPR000086">
    <property type="entry name" value="NUDIX_hydrolase_dom"/>
</dbReference>
<dbReference type="VEuPathDB" id="TriTrypDB:TCDM_01219"/>
<dbReference type="VEuPathDB" id="TriTrypDB:C3747_7g158"/>
<dbReference type="Pfam" id="PF00293">
    <property type="entry name" value="NUDIX"/>
    <property type="match status" value="1"/>
</dbReference>
<comment type="caution">
    <text evidence="9">The sequence shown here is derived from an EMBL/GenBank/DDBJ whole genome shotgun (WGS) entry which is preliminary data.</text>
</comment>
<dbReference type="SUPFAM" id="SSF55811">
    <property type="entry name" value="Nudix"/>
    <property type="match status" value="1"/>
</dbReference>
<dbReference type="PANTHER" id="PTHR12992">
    <property type="entry name" value="NUDIX HYDROLASE"/>
    <property type="match status" value="1"/>
</dbReference>
<dbReference type="EMBL" id="PRFC01000007">
    <property type="protein sequence ID" value="PWV20209.1"/>
    <property type="molecule type" value="Genomic_DNA"/>
</dbReference>
<gene>
    <name evidence="9" type="ORF">C3747_7g158</name>
    <name evidence="8" type="ORF">ECC02_003835</name>
</gene>
<keyword evidence="6" id="KW-0464">Manganese</keyword>
<name>A0A2V2XJD2_TRYCR</name>
<dbReference type="VEuPathDB" id="TriTrypDB:TcCLB.508169.129"/>
<dbReference type="VEuPathDB" id="TriTrypDB:TcG_02424"/>
<dbReference type="PROSITE" id="PS00893">
    <property type="entry name" value="NUDIX_BOX"/>
    <property type="match status" value="1"/>
</dbReference>
<organism evidence="9 10">
    <name type="scientific">Trypanosoma cruzi</name>
    <dbReference type="NCBI Taxonomy" id="5693"/>
    <lineage>
        <taxon>Eukaryota</taxon>
        <taxon>Discoba</taxon>
        <taxon>Euglenozoa</taxon>
        <taxon>Kinetoplastea</taxon>
        <taxon>Metakinetoplastina</taxon>
        <taxon>Trypanosomatida</taxon>
        <taxon>Trypanosomatidae</taxon>
        <taxon>Trypanosoma</taxon>
        <taxon>Schizotrypanum</taxon>
    </lineage>
</organism>
<dbReference type="VEuPathDB" id="TriTrypDB:TCSYLVIO_007430"/>
<dbReference type="GO" id="GO:0046872">
    <property type="term" value="F:metal ion binding"/>
    <property type="evidence" value="ECO:0007669"/>
    <property type="project" value="UniProtKB-KW"/>
</dbReference>
<keyword evidence="3" id="KW-0479">Metal-binding</keyword>
<dbReference type="VEuPathDB" id="TriTrypDB:TcCL_NonESM06379"/>
<keyword evidence="5" id="KW-0460">Magnesium</keyword>
<evidence type="ECO:0000256" key="6">
    <source>
        <dbReference type="ARBA" id="ARBA00023211"/>
    </source>
</evidence>
<dbReference type="InterPro" id="IPR045121">
    <property type="entry name" value="CoAse"/>
</dbReference>
<evidence type="ECO:0000256" key="3">
    <source>
        <dbReference type="ARBA" id="ARBA00022723"/>
    </source>
</evidence>
<evidence type="ECO:0000313" key="9">
    <source>
        <dbReference type="EMBL" id="PWV20209.1"/>
    </source>
</evidence>
<reference evidence="9 10" key="1">
    <citation type="journal article" date="2018" name="Microb. Genom.">
        <title>Expanding an expanded genome: long-read sequencing of Trypanosoma cruzi.</title>
        <authorList>
            <person name="Berna L."/>
            <person name="Rodriguez M."/>
            <person name="Chiribao M.L."/>
            <person name="Parodi-Talice A."/>
            <person name="Pita S."/>
            <person name="Rijo G."/>
            <person name="Alvarez-Valin F."/>
            <person name="Robello C."/>
        </authorList>
    </citation>
    <scope>NUCLEOTIDE SEQUENCE [LARGE SCALE GENOMIC DNA]</scope>
    <source>
        <strain evidence="9 10">TCC</strain>
    </source>
</reference>
<dbReference type="VEuPathDB" id="TriTrypDB:TcBrA4_0003440"/>
<dbReference type="VEuPathDB" id="TriTrypDB:TcCLB.510287.4"/>
<evidence type="ECO:0000256" key="4">
    <source>
        <dbReference type="ARBA" id="ARBA00022801"/>
    </source>
</evidence>
<dbReference type="Gene3D" id="3.90.79.10">
    <property type="entry name" value="Nucleoside Triphosphate Pyrophosphohydrolase"/>
    <property type="match status" value="1"/>
</dbReference>
<evidence type="ECO:0000313" key="8">
    <source>
        <dbReference type="EMBL" id="KAF5223008.1"/>
    </source>
</evidence>
<comment type="cofactor">
    <cofactor evidence="2">
        <name>Mg(2+)</name>
        <dbReference type="ChEBI" id="CHEBI:18420"/>
    </cofactor>
</comment>
<dbReference type="Proteomes" id="UP000583944">
    <property type="component" value="Unassembled WGS sequence"/>
</dbReference>
<dbReference type="VEuPathDB" id="TriTrypDB:C4B63_13g141"/>
<feature type="domain" description="Nudix hydrolase" evidence="7">
    <location>
        <begin position="61"/>
        <end position="207"/>
    </location>
</feature>
<dbReference type="CDD" id="cd03426">
    <property type="entry name" value="NUDIX_CoAse_Nudt7"/>
    <property type="match status" value="1"/>
</dbReference>
<reference evidence="8 11" key="2">
    <citation type="journal article" date="2019" name="Genome Biol. Evol.">
        <title>Nanopore Sequencing Significantly Improves Genome Assembly of the Protozoan Parasite Trypanosoma cruzi.</title>
        <authorList>
            <person name="Diaz-Viraque F."/>
            <person name="Pita S."/>
            <person name="Greif G."/>
            <person name="de Souza R.C.M."/>
            <person name="Iraola G."/>
            <person name="Robello C."/>
        </authorList>
    </citation>
    <scope>NUCLEOTIDE SEQUENCE [LARGE SCALE GENOMIC DNA]</scope>
    <source>
        <strain evidence="8 11">Berenice</strain>
    </source>
</reference>
<sequence length="306" mass="33713">MAAMTATVHLLPRTTSEWIALVQRALPLRLDELRMPNHFLLKDIHTGRCRSHLQHSMPPHSKRESAVLILLSPPVGFTGKGFQEMCMTLTKRTAKLRHHRSQMSFPGGKVDHGETIIAAAQRETMEEIGIPASSYFVIGTLHPIYSFDGGSKVFPVVAVAESAVEPVCKSPVEVASIHYMHLSRLLLESERTHCRLIKRHSLTGGMPSYFPCFFASESQAVVCGDVCPTKNTPSIPEDGGLLPMLRENFPGELVWGITAFITCELLVRLSAVLELSHPSEGDAMGLLRCSSVVARDPDCIYKENSS</sequence>
<evidence type="ECO:0000313" key="10">
    <source>
        <dbReference type="Proteomes" id="UP000246078"/>
    </source>
</evidence>
<dbReference type="InterPro" id="IPR015797">
    <property type="entry name" value="NUDIX_hydrolase-like_dom_sf"/>
</dbReference>
<dbReference type="PANTHER" id="PTHR12992:SF11">
    <property type="entry name" value="MITOCHONDRIAL COENZYME A DIPHOSPHATASE NUDT8"/>
    <property type="match status" value="1"/>
</dbReference>
<evidence type="ECO:0000256" key="5">
    <source>
        <dbReference type="ARBA" id="ARBA00022842"/>
    </source>
</evidence>
<protein>
    <submittedName>
        <fullName evidence="9">Putative Mutt-Nudix-related hydrolase 5</fullName>
    </submittedName>
</protein>
<comment type="cofactor">
    <cofactor evidence="1">
        <name>Mn(2+)</name>
        <dbReference type="ChEBI" id="CHEBI:29035"/>
    </cofactor>
</comment>
<dbReference type="AlphaFoldDB" id="A0A2V2XJD2"/>
<dbReference type="VEuPathDB" id="TriTrypDB:BCY84_16121"/>
<dbReference type="VEuPathDB" id="TriTrypDB:TcYC6_0080500"/>
<dbReference type="PROSITE" id="PS51462">
    <property type="entry name" value="NUDIX"/>
    <property type="match status" value="1"/>
</dbReference>
<reference evidence="8" key="3">
    <citation type="submission" date="2020-04" db="EMBL/GenBank/DDBJ databases">
        <authorList>
            <person name="Diaz Viraque F."/>
        </authorList>
    </citation>
    <scope>NUCLEOTIDE SEQUENCE</scope>
    <source>
        <strain evidence="8">Berenice</strain>
    </source>
</reference>
<dbReference type="GO" id="GO:0010945">
    <property type="term" value="F:coenzyme A diphosphatase activity"/>
    <property type="evidence" value="ECO:0007669"/>
    <property type="project" value="InterPro"/>
</dbReference>
<dbReference type="EMBL" id="JABDHM010000022">
    <property type="protein sequence ID" value="KAF5223008.1"/>
    <property type="molecule type" value="Genomic_DNA"/>
</dbReference>
<keyword evidence="4 9" id="KW-0378">Hydrolase</keyword>